<accession>A0ABT1EPP9</accession>
<organism evidence="1 2">
    <name type="scientific">Ohessyouella blattaphilus</name>
    <dbReference type="NCBI Taxonomy" id="2949333"/>
    <lineage>
        <taxon>Bacteria</taxon>
        <taxon>Bacillati</taxon>
        <taxon>Bacillota</taxon>
        <taxon>Clostridia</taxon>
        <taxon>Lachnospirales</taxon>
        <taxon>Lachnospiraceae</taxon>
        <taxon>Ohessyouella</taxon>
    </lineage>
</organism>
<proteinExistence type="predicted"/>
<name>A0ABT1EPP9_9FIRM</name>
<dbReference type="RefSeq" id="WP_262070135.1">
    <property type="nucleotide sequence ID" value="NZ_JAMXOC010000027.1"/>
</dbReference>
<reference evidence="1 2" key="1">
    <citation type="journal article" date="2022" name="Genome Biol. Evol.">
        <title>Host diet, physiology and behaviors set the stage for Lachnospiraceae cladogenesis.</title>
        <authorList>
            <person name="Vera-Ponce De Leon A."/>
            <person name="Schneider M."/>
            <person name="Jahnes B.C."/>
            <person name="Sadowski V."/>
            <person name="Camuy-Velez L.A."/>
            <person name="Duan J."/>
            <person name="Sabree Z.L."/>
        </authorList>
    </citation>
    <scope>NUCLEOTIDE SEQUENCE [LARGE SCALE GENOMIC DNA]</scope>
    <source>
        <strain evidence="1 2">PAL227</strain>
    </source>
</reference>
<dbReference type="EMBL" id="JAMZFV010000027">
    <property type="protein sequence ID" value="MCP1111257.1"/>
    <property type="molecule type" value="Genomic_DNA"/>
</dbReference>
<gene>
    <name evidence="1" type="ORF">NK118_13460</name>
</gene>
<protein>
    <submittedName>
        <fullName evidence="1">DUF3788 domain-containing protein</fullName>
    </submittedName>
</protein>
<dbReference type="Pfam" id="PF12663">
    <property type="entry name" value="DUF3788"/>
    <property type="match status" value="1"/>
</dbReference>
<evidence type="ECO:0000313" key="2">
    <source>
        <dbReference type="Proteomes" id="UP001523565"/>
    </source>
</evidence>
<sequence>MEWISLYSANTQPTPAEIAQYINHPLWTKLTTYLQDNYQVEPKFTYSGCSAQPGWNVKYQKAGKSLCTLYPMDGFFIAMVTIGRKEEVEAELLAPTFTEYVRTLMKKADKLNGARWLMIEVTDDEILENVKTLIRLRRQIKGGEHAKTNN</sequence>
<keyword evidence="2" id="KW-1185">Reference proteome</keyword>
<dbReference type="InterPro" id="IPR024265">
    <property type="entry name" value="DUF3788"/>
</dbReference>
<evidence type="ECO:0000313" key="1">
    <source>
        <dbReference type="EMBL" id="MCP1111257.1"/>
    </source>
</evidence>
<dbReference type="Proteomes" id="UP001523565">
    <property type="component" value="Unassembled WGS sequence"/>
</dbReference>
<comment type="caution">
    <text evidence="1">The sequence shown here is derived from an EMBL/GenBank/DDBJ whole genome shotgun (WGS) entry which is preliminary data.</text>
</comment>